<dbReference type="PANTHER" id="PTHR47966">
    <property type="entry name" value="BETA-SITE APP-CLEAVING ENZYME, ISOFORM A-RELATED"/>
    <property type="match status" value="1"/>
</dbReference>
<evidence type="ECO:0000256" key="1">
    <source>
        <dbReference type="ARBA" id="ARBA00007447"/>
    </source>
</evidence>
<dbReference type="InterPro" id="IPR021109">
    <property type="entry name" value="Peptidase_aspartic_dom_sf"/>
</dbReference>
<keyword evidence="2 10" id="KW-0645">Protease</keyword>
<sequence>MDIKMKLLTFTALLSYVHGLSIPDRQDGSPRVVGLPLHRGQIGDPVTHDRNRMRKRDGTVNATIDNLQSLYFLNASLGTPPQSVRLHIDTGSSDLWVNTPSSRLCSMRKKPCAESLVYTANSSSTYKYVSNNFNISYVDGSGAAGDYVTDTISFSGVKIASFQFGVGYESTSQQNVLGIGYPSNEVQVVRSGLKPYDNLPAKMAADGLIASSAYSLWLNDLDSSTGEVLFGGVDKDRYQGSLISLPIQKVSNAYNEFFITMTSLDIGSKNIGKNMALAVLLDSGSSLTYLPDSMVESIYNMVEASYEQSQGAAFVNCSLQNKIASMTFNFSSPASVTVPMNEMLINVSDTAGEQLTFDNGEPACLFGILPAGRSSSVLGDTFLRSAYVVYDTDNNEISLANTRFNVTTSNKVEINSNSAVPYATKASNPITATSGIPGGVSVKGSTQQPGNAAISLAPSLTVVFITHLRLKTPNTRACLSQHLYGRRTVAPTSMPAALPRAHPGPAPHRRPKSASCGLSGPFRMRSADMMRLFFETYTCIMTSRLILPYFQLFPTRETARQQRRPASPTCRGSA</sequence>
<feature type="domain" description="Peptidase A1" evidence="13">
    <location>
        <begin position="71"/>
        <end position="400"/>
    </location>
</feature>
<dbReference type="OMA" id="CNVTLGT"/>
<feature type="active site" evidence="8">
    <location>
        <position position="89"/>
    </location>
</feature>
<protein>
    <recommendedName>
        <fullName evidence="7">Probable aspartic-type endopeptidase OPSB</fullName>
    </recommendedName>
    <alternativeName>
        <fullName evidence="6">Probable aspartic-type endopeptidase opsB</fullName>
    </alternativeName>
</protein>
<dbReference type="MEROPS" id="A01.015"/>
<evidence type="ECO:0000256" key="9">
    <source>
        <dbReference type="PIRSR" id="PIRSR601461-2"/>
    </source>
</evidence>
<keyword evidence="15" id="KW-1185">Reference proteome</keyword>
<dbReference type="EMBL" id="GL698505">
    <property type="protein sequence ID" value="EFY88946.1"/>
    <property type="molecule type" value="Genomic_DNA"/>
</dbReference>
<evidence type="ECO:0000259" key="13">
    <source>
        <dbReference type="PROSITE" id="PS51767"/>
    </source>
</evidence>
<evidence type="ECO:0000256" key="12">
    <source>
        <dbReference type="SAM" id="SignalP"/>
    </source>
</evidence>
<dbReference type="OrthoDB" id="771136at2759"/>
<dbReference type="Pfam" id="PF00026">
    <property type="entry name" value="Asp"/>
    <property type="match status" value="1"/>
</dbReference>
<dbReference type="AlphaFoldDB" id="E9E571"/>
<dbReference type="FunCoup" id="E9E571">
    <property type="interactions" value="327"/>
</dbReference>
<name>E9E571_METAQ</name>
<evidence type="ECO:0000256" key="2">
    <source>
        <dbReference type="ARBA" id="ARBA00022670"/>
    </source>
</evidence>
<keyword evidence="4 10" id="KW-0064">Aspartyl protease</keyword>
<evidence type="ECO:0000256" key="7">
    <source>
        <dbReference type="ARBA" id="ARBA00068059"/>
    </source>
</evidence>
<organism evidence="15">
    <name type="scientific">Metarhizium acridum (strain CQMa 102)</name>
    <dbReference type="NCBI Taxonomy" id="655827"/>
    <lineage>
        <taxon>Eukaryota</taxon>
        <taxon>Fungi</taxon>
        <taxon>Dikarya</taxon>
        <taxon>Ascomycota</taxon>
        <taxon>Pezizomycotina</taxon>
        <taxon>Sordariomycetes</taxon>
        <taxon>Hypocreomycetidae</taxon>
        <taxon>Hypocreales</taxon>
        <taxon>Clavicipitaceae</taxon>
        <taxon>Metarhizium</taxon>
    </lineage>
</organism>
<dbReference type="HOGENOM" id="CLU_013253_9_3_1"/>
<dbReference type="FunFam" id="2.40.70.10:FF:000011">
    <property type="entry name" value="Aspartic protease"/>
    <property type="match status" value="1"/>
</dbReference>
<dbReference type="PANTHER" id="PTHR47966:SF65">
    <property type="entry name" value="ASPARTIC-TYPE ENDOPEPTIDASE"/>
    <property type="match status" value="1"/>
</dbReference>
<dbReference type="GO" id="GO:0004190">
    <property type="term" value="F:aspartic-type endopeptidase activity"/>
    <property type="evidence" value="ECO:0007669"/>
    <property type="project" value="UniProtKB-KW"/>
</dbReference>
<evidence type="ECO:0000256" key="3">
    <source>
        <dbReference type="ARBA" id="ARBA00022729"/>
    </source>
</evidence>
<reference evidence="14 15" key="1">
    <citation type="journal article" date="2011" name="PLoS Genet.">
        <title>Genome sequencing and comparative transcriptomics of the model entomopathogenic fungi Metarhizium anisopliae and M. acridum.</title>
        <authorList>
            <person name="Gao Q."/>
            <person name="Jin K."/>
            <person name="Ying S.H."/>
            <person name="Zhang Y."/>
            <person name="Xiao G."/>
            <person name="Shang Y."/>
            <person name="Duan Z."/>
            <person name="Hu X."/>
            <person name="Xie X.Q."/>
            <person name="Zhou G."/>
            <person name="Peng G."/>
            <person name="Luo Z."/>
            <person name="Huang W."/>
            <person name="Wang B."/>
            <person name="Fang W."/>
            <person name="Wang S."/>
            <person name="Zhong Y."/>
            <person name="Ma L.J."/>
            <person name="St Leger R.J."/>
            <person name="Zhao G.P."/>
            <person name="Pei Y."/>
            <person name="Feng M.G."/>
            <person name="Xia Y."/>
            <person name="Wang C."/>
        </authorList>
    </citation>
    <scope>NUCLEOTIDE SEQUENCE [LARGE SCALE GENOMIC DNA]</scope>
    <source>
        <strain evidence="14 15">CQMa 102</strain>
    </source>
</reference>
<dbReference type="Proteomes" id="UP000002499">
    <property type="component" value="Unassembled WGS sequence"/>
</dbReference>
<feature type="signal peptide" evidence="12">
    <location>
        <begin position="1"/>
        <end position="19"/>
    </location>
</feature>
<dbReference type="InterPro" id="IPR001461">
    <property type="entry name" value="Aspartic_peptidase_A1"/>
</dbReference>
<accession>E9E571</accession>
<dbReference type="CDD" id="cd05474">
    <property type="entry name" value="SAP_like"/>
    <property type="match status" value="1"/>
</dbReference>
<evidence type="ECO:0000313" key="14">
    <source>
        <dbReference type="EMBL" id="EFY88946.1"/>
    </source>
</evidence>
<evidence type="ECO:0000256" key="10">
    <source>
        <dbReference type="RuleBase" id="RU000454"/>
    </source>
</evidence>
<dbReference type="PROSITE" id="PS51767">
    <property type="entry name" value="PEPTIDASE_A1"/>
    <property type="match status" value="1"/>
</dbReference>
<evidence type="ECO:0000256" key="5">
    <source>
        <dbReference type="ARBA" id="ARBA00022801"/>
    </source>
</evidence>
<dbReference type="PROSITE" id="PS00141">
    <property type="entry name" value="ASP_PROTEASE"/>
    <property type="match status" value="1"/>
</dbReference>
<keyword evidence="9" id="KW-1015">Disulfide bond</keyword>
<dbReference type="eggNOG" id="KOG1339">
    <property type="taxonomic scope" value="Eukaryota"/>
</dbReference>
<dbReference type="Gene3D" id="2.40.70.10">
    <property type="entry name" value="Acid Proteases"/>
    <property type="match status" value="2"/>
</dbReference>
<gene>
    <name evidence="14" type="ORF">MAC_05040</name>
</gene>
<evidence type="ECO:0000256" key="8">
    <source>
        <dbReference type="PIRSR" id="PIRSR601461-1"/>
    </source>
</evidence>
<feature type="disulfide bond" evidence="9">
    <location>
        <begin position="317"/>
        <end position="364"/>
    </location>
</feature>
<dbReference type="SUPFAM" id="SSF50630">
    <property type="entry name" value="Acid proteases"/>
    <property type="match status" value="1"/>
</dbReference>
<dbReference type="GO" id="GO:0006508">
    <property type="term" value="P:proteolysis"/>
    <property type="evidence" value="ECO:0007669"/>
    <property type="project" value="UniProtKB-KW"/>
</dbReference>
<dbReference type="InterPro" id="IPR033121">
    <property type="entry name" value="PEPTIDASE_A1"/>
</dbReference>
<feature type="active site" evidence="8">
    <location>
        <position position="282"/>
    </location>
</feature>
<proteinExistence type="inferred from homology"/>
<dbReference type="PRINTS" id="PR00792">
    <property type="entry name" value="PEPSIN"/>
</dbReference>
<evidence type="ECO:0000313" key="15">
    <source>
        <dbReference type="Proteomes" id="UP000002499"/>
    </source>
</evidence>
<evidence type="ECO:0000256" key="11">
    <source>
        <dbReference type="SAM" id="MobiDB-lite"/>
    </source>
</evidence>
<dbReference type="InParanoid" id="E9E571"/>
<evidence type="ECO:0000256" key="6">
    <source>
        <dbReference type="ARBA" id="ARBA00067536"/>
    </source>
</evidence>
<comment type="similarity">
    <text evidence="1 10">Belongs to the peptidase A1 family.</text>
</comment>
<keyword evidence="3 12" id="KW-0732">Signal</keyword>
<keyword evidence="5 10" id="KW-0378">Hydrolase</keyword>
<feature type="chain" id="PRO_5003238175" description="Probable aspartic-type endopeptidase OPSB" evidence="12">
    <location>
        <begin position="20"/>
        <end position="574"/>
    </location>
</feature>
<feature type="region of interest" description="Disordered" evidence="11">
    <location>
        <begin position="494"/>
        <end position="518"/>
    </location>
</feature>
<evidence type="ECO:0000256" key="4">
    <source>
        <dbReference type="ARBA" id="ARBA00022750"/>
    </source>
</evidence>
<dbReference type="InterPro" id="IPR033876">
    <property type="entry name" value="SAP-like"/>
</dbReference>
<dbReference type="InterPro" id="IPR001969">
    <property type="entry name" value="Aspartic_peptidase_AS"/>
</dbReference>